<dbReference type="PROSITE" id="PS50110">
    <property type="entry name" value="RESPONSE_REGULATORY"/>
    <property type="match status" value="1"/>
</dbReference>
<gene>
    <name evidence="10" type="ORF">RN606_00640</name>
</gene>
<evidence type="ECO:0000313" key="11">
    <source>
        <dbReference type="Proteomes" id="UP001304125"/>
    </source>
</evidence>
<dbReference type="CDD" id="cd06423">
    <property type="entry name" value="CESA_like"/>
    <property type="match status" value="1"/>
</dbReference>
<dbReference type="InterPro" id="IPR001789">
    <property type="entry name" value="Sig_transdc_resp-reg_receiver"/>
</dbReference>
<dbReference type="Gene3D" id="3.40.50.2300">
    <property type="match status" value="1"/>
</dbReference>
<feature type="transmembrane region" description="Helical" evidence="8">
    <location>
        <begin position="638"/>
        <end position="655"/>
    </location>
</feature>
<dbReference type="SUPFAM" id="SSF53448">
    <property type="entry name" value="Nucleotide-diphospho-sugar transferases"/>
    <property type="match status" value="1"/>
</dbReference>
<keyword evidence="3" id="KW-0808">Transferase</keyword>
<keyword evidence="5 8" id="KW-1133">Transmembrane helix</keyword>
<dbReference type="EMBL" id="CP134879">
    <property type="protein sequence ID" value="WNM24688.1"/>
    <property type="molecule type" value="Genomic_DNA"/>
</dbReference>
<comment type="subcellular location">
    <subcellularLocation>
        <location evidence="1">Membrane</location>
        <topology evidence="1">Multi-pass membrane protein</topology>
    </subcellularLocation>
</comment>
<dbReference type="PANTHER" id="PTHR43867">
    <property type="entry name" value="CELLULOSE SYNTHASE CATALYTIC SUBUNIT A [UDP-FORMING]"/>
    <property type="match status" value="1"/>
</dbReference>
<evidence type="ECO:0000256" key="6">
    <source>
        <dbReference type="ARBA" id="ARBA00023136"/>
    </source>
</evidence>
<dbReference type="SUPFAM" id="SSF52172">
    <property type="entry name" value="CheY-like"/>
    <property type="match status" value="1"/>
</dbReference>
<dbReference type="InterPro" id="IPR050321">
    <property type="entry name" value="Glycosyltr_2/OpgH_subfam"/>
</dbReference>
<feature type="transmembrane region" description="Helical" evidence="8">
    <location>
        <begin position="312"/>
        <end position="333"/>
    </location>
</feature>
<evidence type="ECO:0000259" key="9">
    <source>
        <dbReference type="PROSITE" id="PS50110"/>
    </source>
</evidence>
<feature type="modified residue" description="4-aspartylphosphate" evidence="7">
    <location>
        <position position="54"/>
    </location>
</feature>
<dbReference type="SMART" id="SM00448">
    <property type="entry name" value="REC"/>
    <property type="match status" value="1"/>
</dbReference>
<keyword evidence="7" id="KW-0597">Phosphoprotein</keyword>
<feature type="domain" description="Response regulatory" evidence="9">
    <location>
        <begin position="5"/>
        <end position="121"/>
    </location>
</feature>
<evidence type="ECO:0000256" key="1">
    <source>
        <dbReference type="ARBA" id="ARBA00004141"/>
    </source>
</evidence>
<evidence type="ECO:0000313" key="10">
    <source>
        <dbReference type="EMBL" id="WNM24688.1"/>
    </source>
</evidence>
<evidence type="ECO:0000256" key="4">
    <source>
        <dbReference type="ARBA" id="ARBA00022692"/>
    </source>
</evidence>
<dbReference type="InterPro" id="IPR029044">
    <property type="entry name" value="Nucleotide-diphossugar_trans"/>
</dbReference>
<dbReference type="AlphaFoldDB" id="A0AA96J846"/>
<feature type="transmembrane region" description="Helical" evidence="8">
    <location>
        <begin position="667"/>
        <end position="689"/>
    </location>
</feature>
<feature type="transmembrane region" description="Helical" evidence="8">
    <location>
        <begin position="339"/>
        <end position="358"/>
    </location>
</feature>
<evidence type="ECO:0000256" key="7">
    <source>
        <dbReference type="PROSITE-ProRule" id="PRU00169"/>
    </source>
</evidence>
<dbReference type="GO" id="GO:0016757">
    <property type="term" value="F:glycosyltransferase activity"/>
    <property type="evidence" value="ECO:0007669"/>
    <property type="project" value="UniProtKB-KW"/>
</dbReference>
<name>A0AA96J846_9MICO</name>
<feature type="transmembrane region" description="Helical" evidence="8">
    <location>
        <begin position="701"/>
        <end position="717"/>
    </location>
</feature>
<accession>A0AA96J846</accession>
<keyword evidence="6 8" id="KW-0472">Membrane</keyword>
<protein>
    <submittedName>
        <fullName evidence="10">Response regulator</fullName>
    </submittedName>
</protein>
<evidence type="ECO:0000256" key="8">
    <source>
        <dbReference type="SAM" id="Phobius"/>
    </source>
</evidence>
<keyword evidence="4 8" id="KW-0812">Transmembrane</keyword>
<dbReference type="RefSeq" id="WP_313498798.1">
    <property type="nucleotide sequence ID" value="NZ_CP134879.1"/>
</dbReference>
<dbReference type="InterPro" id="IPR011006">
    <property type="entry name" value="CheY-like_superfamily"/>
</dbReference>
<dbReference type="CDD" id="cd17574">
    <property type="entry name" value="REC_OmpR"/>
    <property type="match status" value="1"/>
</dbReference>
<keyword evidence="11" id="KW-1185">Reference proteome</keyword>
<dbReference type="Proteomes" id="UP001304125">
    <property type="component" value="Chromosome"/>
</dbReference>
<dbReference type="Pfam" id="PF13641">
    <property type="entry name" value="Glyco_tranf_2_3"/>
    <property type="match status" value="1"/>
</dbReference>
<sequence length="741" mass="82911">MQRPRVLVVDDDEMIRALVSAVLTHEQMDVIEAESGPHALEILSVEAPDLVISDVMMPQMDGFQLITKLRATDEAGSVPVLFLTSRMDPSDAATGLRLGANEYLRKPFTPQALVEQVQRHLADVGGAERTAERRIDLHDVATLREQVEAIRAEGRHVMLARITIEEQLMVEARFASVGWADVLEQLGALARARLGAGTVLAVAGAELLVGAVDAAARTFGDDLAGFARDIADARFAVRGESVRLTPSIGWSEAANAISTDTALERTAIAAAAARDHLDLQPVRWRVDLSPTTSRAPSRTARFLSAITTPYQILLTLVLGLVVPFFVYQALYWLGWDISVVMYPTIVIALAFTGVLIWSEGFYALDPVRPPKEPGSPPPPATAVIAAYLPNEAATIVDTVEAFLRVDYPDLQVILAYNTPRGLLVERTLRQIAERDPRFLPLRVDGSTSKAQNVNAALRHARGEFVGMYDADHHPQRDSFMRAWRWLSNGYDVVQGHCVIRNGAASKAARTVAVEFEAIYAVSHPGRAQLHGFGIFGGSNGFWRTDVLRRTRMHGFMLTEDIDSSLRVIEAGGRIANDPALISRELAPTSWHGLWNQRMRWAQGWFQVSKRHLRQAWRSRTLTLRQKLGMTVLLGWREVYPWISIQMFPLVAFLAWRDAGLQNLDWFIALFVLTTLFTTTVGPGQTFFAWRLAAPDIRRHRRWFWLYLLFATLFYTEWKNTISRVAQVKETIGERQWKVTPR</sequence>
<organism evidence="10 11">
    <name type="scientific">Demequina capsici</name>
    <dbReference type="NCBI Taxonomy" id="3075620"/>
    <lineage>
        <taxon>Bacteria</taxon>
        <taxon>Bacillati</taxon>
        <taxon>Actinomycetota</taxon>
        <taxon>Actinomycetes</taxon>
        <taxon>Micrococcales</taxon>
        <taxon>Demequinaceae</taxon>
        <taxon>Demequina</taxon>
    </lineage>
</organism>
<dbReference type="GO" id="GO:0016020">
    <property type="term" value="C:membrane"/>
    <property type="evidence" value="ECO:0007669"/>
    <property type="project" value="UniProtKB-SubCell"/>
</dbReference>
<dbReference type="GO" id="GO:0000160">
    <property type="term" value="P:phosphorelay signal transduction system"/>
    <property type="evidence" value="ECO:0007669"/>
    <property type="project" value="InterPro"/>
</dbReference>
<dbReference type="PANTHER" id="PTHR43867:SF2">
    <property type="entry name" value="CELLULOSE SYNTHASE CATALYTIC SUBUNIT A [UDP-FORMING]"/>
    <property type="match status" value="1"/>
</dbReference>
<reference evidence="10 11" key="1">
    <citation type="submission" date="2023-09" db="EMBL/GenBank/DDBJ databases">
        <title>Demequina sp. a novel bacteria isolated from Capsicum annuum.</title>
        <authorList>
            <person name="Humaira Z."/>
            <person name="Lee J."/>
            <person name="Cho D."/>
        </authorList>
    </citation>
    <scope>NUCLEOTIDE SEQUENCE [LARGE SCALE GENOMIC DNA]</scope>
    <source>
        <strain evidence="10 11">OYTSA14</strain>
    </source>
</reference>
<evidence type="ECO:0000256" key="2">
    <source>
        <dbReference type="ARBA" id="ARBA00022676"/>
    </source>
</evidence>
<dbReference type="Pfam" id="PF00072">
    <property type="entry name" value="Response_reg"/>
    <property type="match status" value="1"/>
</dbReference>
<evidence type="ECO:0000256" key="5">
    <source>
        <dbReference type="ARBA" id="ARBA00022989"/>
    </source>
</evidence>
<keyword evidence="2" id="KW-0328">Glycosyltransferase</keyword>
<proteinExistence type="predicted"/>
<evidence type="ECO:0000256" key="3">
    <source>
        <dbReference type="ARBA" id="ARBA00022679"/>
    </source>
</evidence>
<dbReference type="Gene3D" id="3.90.550.10">
    <property type="entry name" value="Spore Coat Polysaccharide Biosynthesis Protein SpsA, Chain A"/>
    <property type="match status" value="1"/>
</dbReference>